<name>A0A225N0I6_9BURK</name>
<proteinExistence type="inferred from homology"/>
<dbReference type="InterPro" id="IPR003423">
    <property type="entry name" value="OMP_efflux"/>
</dbReference>
<dbReference type="OrthoDB" id="9769048at2"/>
<dbReference type="Proteomes" id="UP000214603">
    <property type="component" value="Unassembled WGS sequence"/>
</dbReference>
<accession>A0A225N0I6</accession>
<keyword evidence="2" id="KW-0732">Signal</keyword>
<dbReference type="PANTHER" id="PTHR30203:SF24">
    <property type="entry name" value="BLR4935 PROTEIN"/>
    <property type="match status" value="1"/>
</dbReference>
<dbReference type="Pfam" id="PF02321">
    <property type="entry name" value="OEP"/>
    <property type="match status" value="1"/>
</dbReference>
<dbReference type="AlphaFoldDB" id="A0A225N0I6"/>
<comment type="similarity">
    <text evidence="1">Belongs to the outer membrane factor (OMF) (TC 1.B.17) family.</text>
</comment>
<dbReference type="EMBL" id="NJIH01000002">
    <property type="protein sequence ID" value="OWT65570.1"/>
    <property type="molecule type" value="Genomic_DNA"/>
</dbReference>
<protein>
    <submittedName>
        <fullName evidence="3">Transporter</fullName>
    </submittedName>
</protein>
<evidence type="ECO:0000256" key="2">
    <source>
        <dbReference type="SAM" id="SignalP"/>
    </source>
</evidence>
<gene>
    <name evidence="3" type="ORF">CEY11_02155</name>
</gene>
<organism evidence="3 4">
    <name type="scientific">Candidimonas nitroreducens</name>
    <dbReference type="NCBI Taxonomy" id="683354"/>
    <lineage>
        <taxon>Bacteria</taxon>
        <taxon>Pseudomonadati</taxon>
        <taxon>Pseudomonadota</taxon>
        <taxon>Betaproteobacteria</taxon>
        <taxon>Burkholderiales</taxon>
        <taxon>Alcaligenaceae</taxon>
        <taxon>Candidimonas</taxon>
    </lineage>
</organism>
<evidence type="ECO:0000313" key="4">
    <source>
        <dbReference type="Proteomes" id="UP000214603"/>
    </source>
</evidence>
<dbReference type="Gene3D" id="1.20.1600.10">
    <property type="entry name" value="Outer membrane efflux proteins (OEP)"/>
    <property type="match status" value="1"/>
</dbReference>
<dbReference type="SUPFAM" id="SSF56954">
    <property type="entry name" value="Outer membrane efflux proteins (OEP)"/>
    <property type="match status" value="1"/>
</dbReference>
<feature type="chain" id="PRO_5012872420" evidence="2">
    <location>
        <begin position="34"/>
        <end position="431"/>
    </location>
</feature>
<dbReference type="GO" id="GO:0015562">
    <property type="term" value="F:efflux transmembrane transporter activity"/>
    <property type="evidence" value="ECO:0007669"/>
    <property type="project" value="InterPro"/>
</dbReference>
<feature type="signal peptide" evidence="2">
    <location>
        <begin position="1"/>
        <end position="33"/>
    </location>
</feature>
<sequence>MLQSLRALASRRALTRTRVLCVSLALASATAYGQDAGLTLDTALYQATNRSAAIEASQASVLASSHAAVRADQLPDPVLKAGIDNLPIDGPQRYSLAQDSMTARYVGIEQEWVSSDKRERRANLANRVIDKERAAYLVQVANTRQQTAIAWLDAAYAQRALKLSKALVNHMTHELAAARASYRGAKTSAGDVTQTQIMRSQAEDQMLKAQQTLHSALIALSRWVASPVTDVAGDIPTLESHVSSLSFEELEQVQPEIIAARRDISAADADTAVASSNRTPDWTWGVTYQQRGSQYSNMVSIGVSIPLPISRANRQDQDVAEKAALGNKARFMFRDTVRRIQADIQNLSTSLTNGRERIAQFKRTLLPATDRQVRLATAAYKAGTGSLADVFNARRTQLDAQLQIVDLERGVAQTWARLEYQVIPKNSQFGQ</sequence>
<evidence type="ECO:0000256" key="1">
    <source>
        <dbReference type="ARBA" id="ARBA00007613"/>
    </source>
</evidence>
<keyword evidence="4" id="KW-1185">Reference proteome</keyword>
<evidence type="ECO:0000313" key="3">
    <source>
        <dbReference type="EMBL" id="OWT65570.1"/>
    </source>
</evidence>
<dbReference type="PANTHER" id="PTHR30203">
    <property type="entry name" value="OUTER MEMBRANE CATION EFFLUX PROTEIN"/>
    <property type="match status" value="1"/>
</dbReference>
<comment type="caution">
    <text evidence="3">The sequence shown here is derived from an EMBL/GenBank/DDBJ whole genome shotgun (WGS) entry which is preliminary data.</text>
</comment>
<reference evidence="4" key="1">
    <citation type="submission" date="2017-06" db="EMBL/GenBank/DDBJ databases">
        <title>Herbaspirillum phytohormonus sp. nov., isolated from the root nodule of Robinia pseudoacacia in lead-zinc mine.</title>
        <authorList>
            <person name="Fan M."/>
            <person name="Lin Y."/>
        </authorList>
    </citation>
    <scope>NUCLEOTIDE SEQUENCE [LARGE SCALE GENOMIC DNA]</scope>
    <source>
        <strain evidence="4">SC-089</strain>
    </source>
</reference>
<dbReference type="RefSeq" id="WP_088601720.1">
    <property type="nucleotide sequence ID" value="NZ_NJIH01000002.1"/>
</dbReference>
<dbReference type="InterPro" id="IPR010131">
    <property type="entry name" value="MdtP/NodT-like"/>
</dbReference>